<dbReference type="Proteomes" id="UP000002605">
    <property type="component" value="Chromosome 5"/>
</dbReference>
<dbReference type="VEuPathDB" id="FungiDB:CD36_54660"/>
<dbReference type="CGD" id="CAL0000166765">
    <property type="gene designation" value="Cd36_54660"/>
</dbReference>
<dbReference type="OrthoDB" id="8949486at2759"/>
<dbReference type="Pfam" id="PF08614">
    <property type="entry name" value="ATG16"/>
    <property type="match status" value="1"/>
</dbReference>
<proteinExistence type="inferred from homology"/>
<dbReference type="HOGENOM" id="CLU_117720_1_0_1"/>
<protein>
    <submittedName>
        <fullName evidence="5">Autophagy protein, putative</fullName>
    </submittedName>
</protein>
<evidence type="ECO:0000256" key="1">
    <source>
        <dbReference type="ARBA" id="ARBA00005331"/>
    </source>
</evidence>
<keyword evidence="6" id="KW-1185">Reference proteome</keyword>
<evidence type="ECO:0000256" key="2">
    <source>
        <dbReference type="SAM" id="Coils"/>
    </source>
</evidence>
<dbReference type="KEGG" id="cdu:CD36_54660"/>
<accession>B9WI48</accession>
<organism evidence="5 6">
    <name type="scientific">Candida dubliniensis (strain CD36 / ATCC MYA-646 / CBS 7987 / NCPF 3949 / NRRL Y-17841)</name>
    <name type="common">Yeast</name>
    <dbReference type="NCBI Taxonomy" id="573826"/>
    <lineage>
        <taxon>Eukaryota</taxon>
        <taxon>Fungi</taxon>
        <taxon>Dikarya</taxon>
        <taxon>Ascomycota</taxon>
        <taxon>Saccharomycotina</taxon>
        <taxon>Pichiomycetes</taxon>
        <taxon>Debaryomycetaceae</taxon>
        <taxon>Candida/Lodderomyces clade</taxon>
        <taxon>Candida</taxon>
    </lineage>
</organism>
<dbReference type="Gene3D" id="1.20.5.170">
    <property type="match status" value="1"/>
</dbReference>
<evidence type="ECO:0000313" key="5">
    <source>
        <dbReference type="EMBL" id="CAX41845.1"/>
    </source>
</evidence>
<evidence type="ECO:0000313" key="4">
    <source>
        <dbReference type="CGD" id="CAL0000166765"/>
    </source>
</evidence>
<evidence type="ECO:0000259" key="3">
    <source>
        <dbReference type="Pfam" id="PF08614"/>
    </source>
</evidence>
<feature type="coiled-coil region" evidence="2">
    <location>
        <begin position="72"/>
        <end position="141"/>
    </location>
</feature>
<dbReference type="AlphaFoldDB" id="B9WI48"/>
<feature type="domain" description="Autophagy-related protein 16" evidence="3">
    <location>
        <begin position="10"/>
        <end position="161"/>
    </location>
</feature>
<dbReference type="EMBL" id="FM992692">
    <property type="protein sequence ID" value="CAX41845.1"/>
    <property type="molecule type" value="Genomic_DNA"/>
</dbReference>
<evidence type="ECO:0000313" key="6">
    <source>
        <dbReference type="Proteomes" id="UP000002605"/>
    </source>
</evidence>
<dbReference type="RefSeq" id="XP_002420760.1">
    <property type="nucleotide sequence ID" value="XM_002420715.1"/>
</dbReference>
<dbReference type="InterPro" id="IPR013923">
    <property type="entry name" value="Autophagy-rel_prot_16_dom"/>
</dbReference>
<dbReference type="GeneID" id="8048416"/>
<gene>
    <name evidence="4" type="ordered locus">Cd36_54660</name>
    <name evidence="5" type="ORF">CD36_54660</name>
</gene>
<reference evidence="5 6" key="1">
    <citation type="journal article" date="2009" name="Genome Res.">
        <title>Comparative genomics of the fungal pathogens Candida dubliniensis and Candida albicans.</title>
        <authorList>
            <person name="Jackson A.P."/>
            <person name="Gamble J.A."/>
            <person name="Yeomans T."/>
            <person name="Moran G.P."/>
            <person name="Saunders D."/>
            <person name="Harris D."/>
            <person name="Aslett M."/>
            <person name="Barrell J.F."/>
            <person name="Butler G."/>
            <person name="Citiulo F."/>
            <person name="Coleman D.C."/>
            <person name="de Groot P.W.J."/>
            <person name="Goodwin T.J."/>
            <person name="Quail M.A."/>
            <person name="McQuillan J."/>
            <person name="Munro C.A."/>
            <person name="Pain A."/>
            <person name="Poulter R.T."/>
            <person name="Rajandream M.A."/>
            <person name="Renauld H."/>
            <person name="Spiering M.J."/>
            <person name="Tivey A."/>
            <person name="Gow N.A.R."/>
            <person name="Barrell B."/>
            <person name="Sullivan D.J."/>
            <person name="Berriman M."/>
        </authorList>
    </citation>
    <scope>NUCLEOTIDE SEQUENCE [LARGE SCALE GENOMIC DNA]</scope>
    <source>
        <strain evidence="6">CD36 / ATCC MYA-646 / CBS 7987 / NCPF 3949 / NRRL Y-17841</strain>
    </source>
</reference>
<sequence length="161" mass="18432">MSSNQELSQDILNQLNLRDSREKNHKIDAKYFNAFQQLSQKLNKLSTTTNTLLQGQSHNSETLTSLINSKEIENLKLENTELITNLNNLIINNEKLTQTITAKDQTIKSLTKLNDKLNSKIEALNLEINEKNKTIELINDEVLTNQIQLNVLQSKLESLEK</sequence>
<name>B9WI48_CANDC</name>
<comment type="similarity">
    <text evidence="1">Belongs to the ATG16 family.</text>
</comment>
<keyword evidence="2" id="KW-0175">Coiled coil</keyword>